<evidence type="ECO:0000313" key="10">
    <source>
        <dbReference type="Proteomes" id="UP000184693"/>
    </source>
</evidence>
<feature type="transmembrane region" description="Helical" evidence="7">
    <location>
        <begin position="97"/>
        <end position="121"/>
    </location>
</feature>
<name>A0A1N6GWG3_9BURK</name>
<dbReference type="GO" id="GO:0016020">
    <property type="term" value="C:membrane"/>
    <property type="evidence" value="ECO:0007669"/>
    <property type="project" value="UniProtKB-SubCell"/>
</dbReference>
<evidence type="ECO:0000313" key="9">
    <source>
        <dbReference type="EMBL" id="SIO11856.1"/>
    </source>
</evidence>
<feature type="domain" description="Cation/H+ exchanger transmembrane" evidence="8">
    <location>
        <begin position="15"/>
        <end position="398"/>
    </location>
</feature>
<dbReference type="GO" id="GO:1902600">
    <property type="term" value="P:proton transmembrane transport"/>
    <property type="evidence" value="ECO:0007669"/>
    <property type="project" value="InterPro"/>
</dbReference>
<feature type="transmembrane region" description="Helical" evidence="7">
    <location>
        <begin position="380"/>
        <end position="398"/>
    </location>
</feature>
<sequence>MYFLQLAIIILACHACGYLAERVGQCRVVGEITAGLLLGPSVLGALDPGIHDLIFPVSSASSMSQLGEVGIVLLMFEIGMHLHAPERRGAARLGAGLRLPGLIAAMGLVMPFVLGVAVALWSKDVLAPGFPTVPYVLFCGVALGVSAVPVMVRIVVDLGLNANPLAKTALSAAMLTDVAGWMLLAVVASIAHVHNGVGELTLALGGIALYSIGCVVITRYAVQPMLIRAAQRNDMQAVFTIVTCFVMVSAGITASLGFHSAFGALLPGMLLRDVPAVREQWDRWFGGFLRTILMPVFFSYAGLHTSISLIEGGNAWFWLCVFLGAGFAGKFGGAYLAARICGLAPGDAAFIGSLMNARGLMELIVLSIGLQLGILPPRVYTMLVLFALVTTAMTTPLVRRRMRAGNQPLADPQL</sequence>
<keyword evidence="2" id="KW-0813">Transport</keyword>
<gene>
    <name evidence="9" type="ORF">SAMN05444168_2751</name>
</gene>
<comment type="subcellular location">
    <subcellularLocation>
        <location evidence="1">Membrane</location>
        <topology evidence="1">Multi-pass membrane protein</topology>
    </subcellularLocation>
</comment>
<evidence type="ECO:0000256" key="6">
    <source>
        <dbReference type="ARBA" id="ARBA00023136"/>
    </source>
</evidence>
<dbReference type="Pfam" id="PF00999">
    <property type="entry name" value="Na_H_Exchanger"/>
    <property type="match status" value="1"/>
</dbReference>
<dbReference type="InterPro" id="IPR006153">
    <property type="entry name" value="Cation/H_exchanger_TM"/>
</dbReference>
<feature type="transmembrane region" description="Helical" evidence="7">
    <location>
        <begin position="316"/>
        <end position="338"/>
    </location>
</feature>
<dbReference type="PANTHER" id="PTHR32468">
    <property type="entry name" value="CATION/H + ANTIPORTER"/>
    <property type="match status" value="1"/>
</dbReference>
<evidence type="ECO:0000256" key="1">
    <source>
        <dbReference type="ARBA" id="ARBA00004141"/>
    </source>
</evidence>
<feature type="transmembrane region" description="Helical" evidence="7">
    <location>
        <begin position="133"/>
        <end position="156"/>
    </location>
</feature>
<dbReference type="Proteomes" id="UP000184693">
    <property type="component" value="Unassembled WGS sequence"/>
</dbReference>
<evidence type="ECO:0000256" key="7">
    <source>
        <dbReference type="SAM" id="Phobius"/>
    </source>
</evidence>
<keyword evidence="3 7" id="KW-0812">Transmembrane</keyword>
<feature type="transmembrane region" description="Helical" evidence="7">
    <location>
        <begin position="287"/>
        <end position="310"/>
    </location>
</feature>
<keyword evidence="6 7" id="KW-0472">Membrane</keyword>
<dbReference type="InterPro" id="IPR050794">
    <property type="entry name" value="CPA2_transporter"/>
</dbReference>
<evidence type="ECO:0000256" key="2">
    <source>
        <dbReference type="ARBA" id="ARBA00022448"/>
    </source>
</evidence>
<dbReference type="InterPro" id="IPR038770">
    <property type="entry name" value="Na+/solute_symporter_sf"/>
</dbReference>
<evidence type="ECO:0000256" key="5">
    <source>
        <dbReference type="ARBA" id="ARBA00023065"/>
    </source>
</evidence>
<reference evidence="9 10" key="1">
    <citation type="submission" date="2016-11" db="EMBL/GenBank/DDBJ databases">
        <authorList>
            <person name="Jaros S."/>
            <person name="Januszkiewicz K."/>
            <person name="Wedrychowicz H."/>
        </authorList>
    </citation>
    <scope>NUCLEOTIDE SEQUENCE [LARGE SCALE GENOMIC DNA]</scope>
    <source>
        <strain evidence="9 10">GAS86</strain>
    </source>
</reference>
<dbReference type="GO" id="GO:0015297">
    <property type="term" value="F:antiporter activity"/>
    <property type="evidence" value="ECO:0007669"/>
    <property type="project" value="InterPro"/>
</dbReference>
<feature type="transmembrane region" description="Helical" evidence="7">
    <location>
        <begin position="168"/>
        <end position="190"/>
    </location>
</feature>
<feature type="transmembrane region" description="Helical" evidence="7">
    <location>
        <begin position="202"/>
        <end position="222"/>
    </location>
</feature>
<evidence type="ECO:0000256" key="4">
    <source>
        <dbReference type="ARBA" id="ARBA00022989"/>
    </source>
</evidence>
<proteinExistence type="predicted"/>
<dbReference type="RefSeq" id="WP_217272808.1">
    <property type="nucleotide sequence ID" value="NZ_FSRM01000001.1"/>
</dbReference>
<evidence type="ECO:0000256" key="3">
    <source>
        <dbReference type="ARBA" id="ARBA00022692"/>
    </source>
</evidence>
<dbReference type="AlphaFoldDB" id="A0A1N6GWG3"/>
<keyword evidence="5" id="KW-0406">Ion transport</keyword>
<keyword evidence="4 7" id="KW-1133">Transmembrane helix</keyword>
<dbReference type="PANTHER" id="PTHR32468:SF0">
    <property type="entry name" value="K(+)_H(+) ANTIPORTER 1"/>
    <property type="match status" value="1"/>
</dbReference>
<dbReference type="EMBL" id="FSRM01000001">
    <property type="protein sequence ID" value="SIO11856.1"/>
    <property type="molecule type" value="Genomic_DNA"/>
</dbReference>
<evidence type="ECO:0000259" key="8">
    <source>
        <dbReference type="Pfam" id="PF00999"/>
    </source>
</evidence>
<protein>
    <submittedName>
        <fullName evidence="9">Transporter, CPA2 family</fullName>
    </submittedName>
</protein>
<organism evidence="9 10">
    <name type="scientific">Paraburkholderia phenazinium</name>
    <dbReference type="NCBI Taxonomy" id="60549"/>
    <lineage>
        <taxon>Bacteria</taxon>
        <taxon>Pseudomonadati</taxon>
        <taxon>Pseudomonadota</taxon>
        <taxon>Betaproteobacteria</taxon>
        <taxon>Burkholderiales</taxon>
        <taxon>Burkholderiaceae</taxon>
        <taxon>Paraburkholderia</taxon>
    </lineage>
</organism>
<accession>A0A1N6GWG3</accession>
<dbReference type="Gene3D" id="1.20.1530.20">
    <property type="match status" value="1"/>
</dbReference>